<reference evidence="6 7" key="1">
    <citation type="journal article" date="2016" name="Nat. Commun.">
        <title>Thousands of microbial genomes shed light on interconnected biogeochemical processes in an aquifer system.</title>
        <authorList>
            <person name="Anantharaman K."/>
            <person name="Brown C.T."/>
            <person name="Hug L.A."/>
            <person name="Sharon I."/>
            <person name="Castelle C.J."/>
            <person name="Probst A.J."/>
            <person name="Thomas B.C."/>
            <person name="Singh A."/>
            <person name="Wilkins M.J."/>
            <person name="Karaoz U."/>
            <person name="Brodie E.L."/>
            <person name="Williams K.H."/>
            <person name="Hubbard S.S."/>
            <person name="Banfield J.F."/>
        </authorList>
    </citation>
    <scope>NUCLEOTIDE SEQUENCE [LARGE SCALE GENOMIC DNA]</scope>
</reference>
<organism evidence="6 7">
    <name type="scientific">Candidatus Fischerbacteria bacterium RBG_13_37_8</name>
    <dbReference type="NCBI Taxonomy" id="1817863"/>
    <lineage>
        <taxon>Bacteria</taxon>
        <taxon>Candidatus Fischeribacteriota</taxon>
    </lineage>
</organism>
<dbReference type="SUPFAM" id="SSF81296">
    <property type="entry name" value="E set domains"/>
    <property type="match status" value="1"/>
</dbReference>
<evidence type="ECO:0000256" key="1">
    <source>
        <dbReference type="ARBA" id="ARBA00022737"/>
    </source>
</evidence>
<keyword evidence="1" id="KW-0677">Repeat</keyword>
<dbReference type="GO" id="GO:0005576">
    <property type="term" value="C:extracellular region"/>
    <property type="evidence" value="ECO:0007669"/>
    <property type="project" value="InterPro"/>
</dbReference>
<dbReference type="PANTHER" id="PTHR33946">
    <property type="match status" value="1"/>
</dbReference>
<dbReference type="InterPro" id="IPR003609">
    <property type="entry name" value="Pan_app"/>
</dbReference>
<evidence type="ECO:0000256" key="2">
    <source>
        <dbReference type="ARBA" id="ARBA00023157"/>
    </source>
</evidence>
<dbReference type="InterPro" id="IPR014756">
    <property type="entry name" value="Ig_E-set"/>
</dbReference>
<evidence type="ECO:0000313" key="7">
    <source>
        <dbReference type="Proteomes" id="UP000178943"/>
    </source>
</evidence>
<dbReference type="Pfam" id="PF14295">
    <property type="entry name" value="PAN_4"/>
    <property type="match status" value="3"/>
</dbReference>
<dbReference type="InterPro" id="IPR013783">
    <property type="entry name" value="Ig-like_fold"/>
</dbReference>
<feature type="domain" description="Apple" evidence="5">
    <location>
        <begin position="870"/>
        <end position="919"/>
    </location>
</feature>
<name>A0A1F5VTJ5_9BACT</name>
<feature type="chain" id="PRO_5009522083" description="Apple domain-containing protein" evidence="4">
    <location>
        <begin position="22"/>
        <end position="937"/>
    </location>
</feature>
<evidence type="ECO:0000256" key="4">
    <source>
        <dbReference type="SAM" id="SignalP"/>
    </source>
</evidence>
<dbReference type="InterPro" id="IPR000177">
    <property type="entry name" value="Apple"/>
</dbReference>
<feature type="region of interest" description="Disordered" evidence="3">
    <location>
        <begin position="846"/>
        <end position="872"/>
    </location>
</feature>
<dbReference type="EMBL" id="MFGW01000093">
    <property type="protein sequence ID" value="OGF66381.1"/>
    <property type="molecule type" value="Genomic_DNA"/>
</dbReference>
<proteinExistence type="predicted"/>
<feature type="region of interest" description="Disordered" evidence="3">
    <location>
        <begin position="720"/>
        <end position="740"/>
    </location>
</feature>
<dbReference type="Gene3D" id="3.50.4.10">
    <property type="entry name" value="Hepatocyte Growth Factor"/>
    <property type="match status" value="3"/>
</dbReference>
<dbReference type="AlphaFoldDB" id="A0A1F5VTJ5"/>
<evidence type="ECO:0000313" key="6">
    <source>
        <dbReference type="EMBL" id="OGF66381.1"/>
    </source>
</evidence>
<dbReference type="STRING" id="1817863.A2Y62_12455"/>
<comment type="caution">
    <text evidence="6">The sequence shown here is derived from an EMBL/GenBank/DDBJ whole genome shotgun (WGS) entry which is preliminary data.</text>
</comment>
<dbReference type="CDD" id="cd01100">
    <property type="entry name" value="APPLE_Factor_XI_like"/>
    <property type="match status" value="1"/>
</dbReference>
<protein>
    <recommendedName>
        <fullName evidence="5">Apple domain-containing protein</fullName>
    </recommendedName>
</protein>
<feature type="domain" description="Apple" evidence="5">
    <location>
        <begin position="130"/>
        <end position="180"/>
    </location>
</feature>
<keyword evidence="2" id="KW-1015">Disulfide bond</keyword>
<evidence type="ECO:0000259" key="5">
    <source>
        <dbReference type="Pfam" id="PF14295"/>
    </source>
</evidence>
<sequence length="937" mass="104904">MKTQVSLCVCFILICAIFAVAQSGTFEENTDRPGMNLSNFDLSSPDPLLCQNECNDEPECKAWTYVKPGIQGPNARCWLKTGIPDAIPNDCCISGIKQAQPQIMHEMKRVTVQKEAIIHFTGQMTQEENTDRPGMNLDNFNLDTADPQLCAEKCRQNADCKAYTYVKPGIQGPSARCWLKSGTPDAKENNCCTSGIKTGTSAAGILTPTSAIPEIISISPTEPDGAAYVYHGKKITITGKNFSVVKSKNKIGIRTYEDDAQIPPQSNDFIAELTPTSASETQLEAIAPSNVAKNKYLLWVYIEGTGNSKPFPIWIAPVPAPFKPVPVITKIDPTYPGGTTYIYGKNFTQNLYVEWDVPSYFTSNAKYISTTKIQIDTPTNIKAGQYDVRVEASGLKSDWFKATLSEPKPLNLYWNDTDDNGIPLNITWGYQLTRKPTDADYYPDIRKIAPKTSFNHCVGFTCGVERDYSNATDQSIYKDYGMFGCGPHVNWGGVTIEGWLKWSSKSAVGKDDEYNYWFFPDDGRGATLHYGGNKGGIQLEFDSDETIDHFHTSWWDSFHNAVDEGDPYLKAHSMVDNKFAIVSGLWGLDCGHVECQSEIHPVWSIAIQVKKTYDTERWAMFSRNWGNEGYCGTSHHNINYPQQGDKYVYKFKLPWRSGATSVSWTDEFLMKDNISMSITPVTDKGVYVAFYMPHYTQHDRINGHLDLTWSFPQTATYQTQTISQKTNSGETASKQASGMKTSEEEAIFEGIVQLMEPEQRQAFRQEALSIMEKGPVILDQKKPLLKQQAVSGLIQAIQVKMPPVTAEPDPKWINRKKLMQNAIKNRGISLSGMQEVTDEPMVEQAEPVEQMEPSGEPQAEDELTSEYDMNRPGKDYRDFDIPSADPFLCKQECFADTKCKAYTYVKPGVQNENARCWLKYGIPEAIPSDCCISGVKK</sequence>
<evidence type="ECO:0000256" key="3">
    <source>
        <dbReference type="SAM" id="MobiDB-lite"/>
    </source>
</evidence>
<feature type="signal peptide" evidence="4">
    <location>
        <begin position="1"/>
        <end position="21"/>
    </location>
</feature>
<dbReference type="Proteomes" id="UP000178943">
    <property type="component" value="Unassembled WGS sequence"/>
</dbReference>
<feature type="domain" description="Apple" evidence="5">
    <location>
        <begin position="30"/>
        <end position="80"/>
    </location>
</feature>
<dbReference type="GO" id="GO:0006508">
    <property type="term" value="P:proteolysis"/>
    <property type="evidence" value="ECO:0007669"/>
    <property type="project" value="InterPro"/>
</dbReference>
<dbReference type="PANTHER" id="PTHR33946:SF4">
    <property type="entry name" value="COAGULATION FACTOR XI"/>
    <property type="match status" value="1"/>
</dbReference>
<gene>
    <name evidence="6" type="ORF">A2Y62_12455</name>
</gene>
<accession>A0A1F5VTJ5</accession>
<dbReference type="Gene3D" id="2.60.40.10">
    <property type="entry name" value="Immunoglobulins"/>
    <property type="match status" value="2"/>
</dbReference>
<keyword evidence="4" id="KW-0732">Signal</keyword>